<dbReference type="GO" id="GO:0016020">
    <property type="term" value="C:membrane"/>
    <property type="evidence" value="ECO:0007669"/>
    <property type="project" value="InterPro"/>
</dbReference>
<protein>
    <recommendedName>
        <fullName evidence="3">HAMP domain-containing protein</fullName>
    </recommendedName>
</protein>
<feature type="coiled-coil region" evidence="1">
    <location>
        <begin position="155"/>
        <end position="182"/>
    </location>
</feature>
<keyword evidence="5" id="KW-1185">Reference proteome</keyword>
<keyword evidence="2" id="KW-0812">Transmembrane</keyword>
<sequence length="280" mass="30983">MTAMGMTANLNVPVFVISTIAIVVLVGATIWLLRRGDVTMATLLMLLIIDGGNAVTALSVKGGLGLINLPLFDMMIASELIAVSLLNPASVFLVCLFNCSFMILDIVFGARAADLNHYLAMSGWGVVISRPVLLQIAVALGTYQWVQSANKALKRATKAERLAAMEHEIAEYERNNAMQKRQLEQSIKYLVDTQRQVANGDFTARVPITQDNVLWPVAISFNNLLTRFQRYQREANELERIRENMPLIIQAIREAKMTGRVPRVGRTGTVVDAILIELNK</sequence>
<dbReference type="AlphaFoldDB" id="A0A401ZCT7"/>
<accession>A0A401ZCT7</accession>
<evidence type="ECO:0000259" key="3">
    <source>
        <dbReference type="PROSITE" id="PS50885"/>
    </source>
</evidence>
<comment type="caution">
    <text evidence="4">The sequence shown here is derived from an EMBL/GenBank/DDBJ whole genome shotgun (WGS) entry which is preliminary data.</text>
</comment>
<gene>
    <name evidence="4" type="ORF">KDAU_19750</name>
</gene>
<feature type="transmembrane region" description="Helical" evidence="2">
    <location>
        <begin position="12"/>
        <end position="33"/>
    </location>
</feature>
<name>A0A401ZCT7_9CHLR</name>
<feature type="domain" description="HAMP" evidence="3">
    <location>
        <begin position="181"/>
        <end position="233"/>
    </location>
</feature>
<evidence type="ECO:0000313" key="5">
    <source>
        <dbReference type="Proteomes" id="UP000287224"/>
    </source>
</evidence>
<reference evidence="5" key="1">
    <citation type="submission" date="2018-12" db="EMBL/GenBank/DDBJ databases">
        <title>Tengunoibacter tsumagoiensis gen. nov., sp. nov., Dictyobacter kobayashii sp. nov., D. alpinus sp. nov., and D. joshuensis sp. nov. and description of Dictyobacteraceae fam. nov. within the order Ktedonobacterales isolated from Tengu-no-mugimeshi.</title>
        <authorList>
            <person name="Wang C.M."/>
            <person name="Zheng Y."/>
            <person name="Sakai Y."/>
            <person name="Toyoda A."/>
            <person name="Minakuchi Y."/>
            <person name="Abe K."/>
            <person name="Yokota A."/>
            <person name="Yabe S."/>
        </authorList>
    </citation>
    <scope>NUCLEOTIDE SEQUENCE [LARGE SCALE GENOMIC DNA]</scope>
    <source>
        <strain evidence="5">S-27</strain>
    </source>
</reference>
<dbReference type="GO" id="GO:0007165">
    <property type="term" value="P:signal transduction"/>
    <property type="evidence" value="ECO:0007669"/>
    <property type="project" value="InterPro"/>
</dbReference>
<evidence type="ECO:0000256" key="2">
    <source>
        <dbReference type="SAM" id="Phobius"/>
    </source>
</evidence>
<dbReference type="Proteomes" id="UP000287224">
    <property type="component" value="Unassembled WGS sequence"/>
</dbReference>
<dbReference type="EMBL" id="BIFQ01000001">
    <property type="protein sequence ID" value="GCE04646.1"/>
    <property type="molecule type" value="Genomic_DNA"/>
</dbReference>
<proteinExistence type="predicted"/>
<feature type="transmembrane region" description="Helical" evidence="2">
    <location>
        <begin position="124"/>
        <end position="146"/>
    </location>
</feature>
<keyword evidence="2" id="KW-1133">Transmembrane helix</keyword>
<evidence type="ECO:0000313" key="4">
    <source>
        <dbReference type="EMBL" id="GCE04646.1"/>
    </source>
</evidence>
<feature type="transmembrane region" description="Helical" evidence="2">
    <location>
        <begin position="80"/>
        <end position="104"/>
    </location>
</feature>
<keyword evidence="1" id="KW-0175">Coiled coil</keyword>
<evidence type="ECO:0000256" key="1">
    <source>
        <dbReference type="SAM" id="Coils"/>
    </source>
</evidence>
<dbReference type="PROSITE" id="PS50885">
    <property type="entry name" value="HAMP"/>
    <property type="match status" value="1"/>
</dbReference>
<feature type="transmembrane region" description="Helical" evidence="2">
    <location>
        <begin position="39"/>
        <end position="60"/>
    </location>
</feature>
<organism evidence="4 5">
    <name type="scientific">Dictyobacter aurantiacus</name>
    <dbReference type="NCBI Taxonomy" id="1936993"/>
    <lineage>
        <taxon>Bacteria</taxon>
        <taxon>Bacillati</taxon>
        <taxon>Chloroflexota</taxon>
        <taxon>Ktedonobacteria</taxon>
        <taxon>Ktedonobacterales</taxon>
        <taxon>Dictyobacteraceae</taxon>
        <taxon>Dictyobacter</taxon>
    </lineage>
</organism>
<dbReference type="InterPro" id="IPR003660">
    <property type="entry name" value="HAMP_dom"/>
</dbReference>
<keyword evidence="2" id="KW-0472">Membrane</keyword>